<organism evidence="1 2">
    <name type="scientific">Halobaculum saliterrae</name>
    <dbReference type="NCBI Taxonomy" id="2073113"/>
    <lineage>
        <taxon>Archaea</taxon>
        <taxon>Methanobacteriati</taxon>
        <taxon>Methanobacteriota</taxon>
        <taxon>Stenosarchaea group</taxon>
        <taxon>Halobacteria</taxon>
        <taxon>Halobacteriales</taxon>
        <taxon>Haloferacaceae</taxon>
        <taxon>Halobaculum</taxon>
    </lineage>
</organism>
<dbReference type="RefSeq" id="WP_159664597.1">
    <property type="nucleotide sequence ID" value="NZ_WUUS01000003.1"/>
</dbReference>
<dbReference type="SUPFAM" id="SSF53474">
    <property type="entry name" value="alpha/beta-Hydrolases"/>
    <property type="match status" value="1"/>
</dbReference>
<dbReference type="InterPro" id="IPR029058">
    <property type="entry name" value="AB_hydrolase_fold"/>
</dbReference>
<comment type="caution">
    <text evidence="1">The sequence shown here is derived from an EMBL/GenBank/DDBJ whole genome shotgun (WGS) entry which is preliminary data.</text>
</comment>
<proteinExistence type="predicted"/>
<evidence type="ECO:0000313" key="2">
    <source>
        <dbReference type="Proteomes" id="UP000437065"/>
    </source>
</evidence>
<keyword evidence="2" id="KW-1185">Reference proteome</keyword>
<dbReference type="EMBL" id="WUUS01000003">
    <property type="protein sequence ID" value="MXR40948.1"/>
    <property type="molecule type" value="Genomic_DNA"/>
</dbReference>
<reference evidence="1 2" key="1">
    <citation type="submission" date="2019-12" db="EMBL/GenBank/DDBJ databases">
        <title>Isolation and characterization of three novel carbon monoxide-oxidizing members of Halobacteria from salione crusts and soils.</title>
        <authorList>
            <person name="Myers M.R."/>
            <person name="King G.M."/>
        </authorList>
    </citation>
    <scope>NUCLEOTIDE SEQUENCE [LARGE SCALE GENOMIC DNA]</scope>
    <source>
        <strain evidence="1 2">WSA2</strain>
    </source>
</reference>
<evidence type="ECO:0008006" key="3">
    <source>
        <dbReference type="Google" id="ProtNLM"/>
    </source>
</evidence>
<dbReference type="Proteomes" id="UP000437065">
    <property type="component" value="Unassembled WGS sequence"/>
</dbReference>
<evidence type="ECO:0000313" key="1">
    <source>
        <dbReference type="EMBL" id="MXR40948.1"/>
    </source>
</evidence>
<gene>
    <name evidence="1" type="ORF">GRX01_06285</name>
</gene>
<dbReference type="AlphaFoldDB" id="A0A6B0SPV4"/>
<name>A0A6B0SPV4_9EURY</name>
<dbReference type="OrthoDB" id="193760at2157"/>
<sequence length="234" mass="25187">MNVTVHGPADGEPLWFVMGWGNTPEQPAVRWLLDELADAGFRTRAVEIPTNVRRFEDEYLDPLAAAVDDGPTVDRVLSHSTGGLIAAHAIDDGVLSGRAVHLSPWWGLHPSQRILFRVLGLLPTGRELISVESDRETLGDLAEPTAREPNGLAPSFMREIRRAQSSLPAARDEEVAFCTLTDGLVGVDAIGERLPADRIRLYDGGHECFASPGRTAVVADAVAALREGPSALGE</sequence>
<accession>A0A6B0SPV4</accession>
<protein>
    <recommendedName>
        <fullName evidence="3">Alpha/beta hydrolase family protein</fullName>
    </recommendedName>
</protein>
<dbReference type="Gene3D" id="3.40.50.1820">
    <property type="entry name" value="alpha/beta hydrolase"/>
    <property type="match status" value="1"/>
</dbReference>